<keyword evidence="1" id="KW-0732">Signal</keyword>
<evidence type="ECO:0000313" key="2">
    <source>
        <dbReference type="EMBL" id="TKW00083.1"/>
    </source>
</evidence>
<organism evidence="2 3">
    <name type="scientific">Setaria viridis</name>
    <name type="common">Green bristlegrass</name>
    <name type="synonym">Setaria italica subsp. viridis</name>
    <dbReference type="NCBI Taxonomy" id="4556"/>
    <lineage>
        <taxon>Eukaryota</taxon>
        <taxon>Viridiplantae</taxon>
        <taxon>Streptophyta</taxon>
        <taxon>Embryophyta</taxon>
        <taxon>Tracheophyta</taxon>
        <taxon>Spermatophyta</taxon>
        <taxon>Magnoliopsida</taxon>
        <taxon>Liliopsida</taxon>
        <taxon>Poales</taxon>
        <taxon>Poaceae</taxon>
        <taxon>PACMAD clade</taxon>
        <taxon>Panicoideae</taxon>
        <taxon>Panicodae</taxon>
        <taxon>Paniceae</taxon>
        <taxon>Cenchrinae</taxon>
        <taxon>Setaria</taxon>
    </lineage>
</organism>
<dbReference type="AlphaFoldDB" id="A0A4U6TH08"/>
<evidence type="ECO:0000313" key="3">
    <source>
        <dbReference type="Proteomes" id="UP000298652"/>
    </source>
</evidence>
<name>A0A4U6TH08_SETVI</name>
<evidence type="ECO:0008006" key="4">
    <source>
        <dbReference type="Google" id="ProtNLM"/>
    </source>
</evidence>
<dbReference type="Gramene" id="TKW00083">
    <property type="protein sequence ID" value="TKW00083"/>
    <property type="gene ID" value="SEVIR_8G085766v2"/>
</dbReference>
<feature type="signal peptide" evidence="1">
    <location>
        <begin position="1"/>
        <end position="17"/>
    </location>
</feature>
<feature type="chain" id="PRO_5020958606" description="Secreted protein" evidence="1">
    <location>
        <begin position="18"/>
        <end position="86"/>
    </location>
</feature>
<sequence length="86" mass="10147">MFWGWIRTAALRQLAMAVVTSFELCFRHSSTHWNSYEAYFHMDLDSYPYLSREGCNDQITSKRFFSQRCCVTLFFCPIGLVSSRVQ</sequence>
<keyword evidence="3" id="KW-1185">Reference proteome</keyword>
<dbReference type="Proteomes" id="UP000298652">
    <property type="component" value="Chromosome 8"/>
</dbReference>
<evidence type="ECO:0000256" key="1">
    <source>
        <dbReference type="SAM" id="SignalP"/>
    </source>
</evidence>
<proteinExistence type="predicted"/>
<accession>A0A4U6TH08</accession>
<protein>
    <recommendedName>
        <fullName evidence="4">Secreted protein</fullName>
    </recommendedName>
</protein>
<gene>
    <name evidence="2" type="ORF">SEVIR_8G085766v2</name>
</gene>
<dbReference type="EMBL" id="CM016559">
    <property type="protein sequence ID" value="TKW00083.1"/>
    <property type="molecule type" value="Genomic_DNA"/>
</dbReference>
<reference evidence="2" key="1">
    <citation type="submission" date="2019-03" db="EMBL/GenBank/DDBJ databases">
        <title>WGS assembly of Setaria viridis.</title>
        <authorList>
            <person name="Huang P."/>
            <person name="Jenkins J."/>
            <person name="Grimwood J."/>
            <person name="Barry K."/>
            <person name="Healey A."/>
            <person name="Mamidi S."/>
            <person name="Sreedasyam A."/>
            <person name="Shu S."/>
            <person name="Feldman M."/>
            <person name="Wu J."/>
            <person name="Yu Y."/>
            <person name="Chen C."/>
            <person name="Johnson J."/>
            <person name="Rokhsar D."/>
            <person name="Baxter I."/>
            <person name="Schmutz J."/>
            <person name="Brutnell T."/>
            <person name="Kellogg E."/>
        </authorList>
    </citation>
    <scope>NUCLEOTIDE SEQUENCE [LARGE SCALE GENOMIC DNA]</scope>
</reference>